<feature type="region of interest" description="Disordered" evidence="1">
    <location>
        <begin position="54"/>
        <end position="76"/>
    </location>
</feature>
<evidence type="ECO:0000313" key="3">
    <source>
        <dbReference type="Proteomes" id="UP000005101"/>
    </source>
</evidence>
<keyword evidence="3" id="KW-1185">Reference proteome</keyword>
<gene>
    <name evidence="2" type="ORF">BFAG_04243</name>
</gene>
<sequence length="76" mass="8781">MNKRPFDKFPIEECTYGTPHYITLEEKDRIINADLSSHSATGNTEGYIYIPNTDRLSSERPIPHDAEPTHARYPNF</sequence>
<name>A0ABN0BRL9_BACFG</name>
<accession>A0ABN0BRL9</accession>
<dbReference type="Proteomes" id="UP000005101">
    <property type="component" value="Unassembled WGS sequence"/>
</dbReference>
<feature type="compositionally biased region" description="Basic and acidic residues" evidence="1">
    <location>
        <begin position="56"/>
        <end position="70"/>
    </location>
</feature>
<reference evidence="2 3" key="1">
    <citation type="submission" date="2008-12" db="EMBL/GenBank/DDBJ databases">
        <title>Annotation of Bacteroides fragilis strain 3_1_12.</title>
        <authorList>
            <consortium name="The Broad Institute Genome Sequencing Platform"/>
            <person name="Ward D."/>
            <person name="Young S.K."/>
            <person name="Kodira C.D."/>
            <person name="Zeng Q."/>
            <person name="Koehrsen M."/>
            <person name="Alvarado L."/>
            <person name="Berlin A."/>
            <person name="Borenstein D."/>
            <person name="Chen Z."/>
            <person name="Engels R."/>
            <person name="Freedman E."/>
            <person name="Gellesch M."/>
            <person name="Goldberg J."/>
            <person name="Griggs A."/>
            <person name="Gujja S."/>
            <person name="Heiman D."/>
            <person name="Hepburn T."/>
            <person name="Howarth C."/>
            <person name="Jen D."/>
            <person name="Larson L."/>
            <person name="Lewis B."/>
            <person name="Mehta T."/>
            <person name="Park D."/>
            <person name="Pearson M."/>
            <person name="Roberts A."/>
            <person name="Saif S."/>
            <person name="Shea T."/>
            <person name="Shenoy N."/>
            <person name="Sisk P."/>
            <person name="Stolte C."/>
            <person name="Sykes S."/>
            <person name="Walk T."/>
            <person name="White J."/>
            <person name="Yandava C."/>
            <person name="Allen-Vercoe E."/>
            <person name="Strauss J."/>
            <person name="Ambrose C."/>
            <person name="Lander E."/>
            <person name="Nusbaum C."/>
            <person name="Galagan J."/>
            <person name="Birren B."/>
        </authorList>
    </citation>
    <scope>NUCLEOTIDE SEQUENCE [LARGE SCALE GENOMIC DNA]</scope>
    <source>
        <strain evidence="2 3">3_1_12</strain>
    </source>
</reference>
<proteinExistence type="predicted"/>
<organism evidence="2 3">
    <name type="scientific">Bacteroides fragilis 3_1_12</name>
    <dbReference type="NCBI Taxonomy" id="457424"/>
    <lineage>
        <taxon>Bacteria</taxon>
        <taxon>Pseudomonadati</taxon>
        <taxon>Bacteroidota</taxon>
        <taxon>Bacteroidia</taxon>
        <taxon>Bacteroidales</taxon>
        <taxon>Bacteroidaceae</taxon>
        <taxon>Bacteroides</taxon>
    </lineage>
</organism>
<dbReference type="EMBL" id="EQ973217">
    <property type="protein sequence ID" value="EFR55546.1"/>
    <property type="molecule type" value="Genomic_DNA"/>
</dbReference>
<protein>
    <submittedName>
        <fullName evidence="2">Uncharacterized protein</fullName>
    </submittedName>
</protein>
<evidence type="ECO:0000256" key="1">
    <source>
        <dbReference type="SAM" id="MobiDB-lite"/>
    </source>
</evidence>
<evidence type="ECO:0000313" key="2">
    <source>
        <dbReference type="EMBL" id="EFR55546.1"/>
    </source>
</evidence>